<dbReference type="Pfam" id="PF20927">
    <property type="entry name" value="Htt_C-HEAT"/>
    <property type="match status" value="1"/>
</dbReference>
<evidence type="ECO:0000313" key="1">
    <source>
        <dbReference type="EMBL" id="KAK2115305.1"/>
    </source>
</evidence>
<dbReference type="EMBL" id="JASSZA010000003">
    <property type="protein sequence ID" value="KAK2115305.1"/>
    <property type="molecule type" value="Genomic_DNA"/>
</dbReference>
<dbReference type="Proteomes" id="UP001266305">
    <property type="component" value="Unassembled WGS sequence"/>
</dbReference>
<evidence type="ECO:0000313" key="2">
    <source>
        <dbReference type="Proteomes" id="UP001266305"/>
    </source>
</evidence>
<proteinExistence type="predicted"/>
<dbReference type="PANTHER" id="PTHR10170:SF10">
    <property type="entry name" value="HUNTINGTIN"/>
    <property type="match status" value="1"/>
</dbReference>
<organism evidence="1 2">
    <name type="scientific">Saguinus oedipus</name>
    <name type="common">Cotton-top tamarin</name>
    <name type="synonym">Oedipomidas oedipus</name>
    <dbReference type="NCBI Taxonomy" id="9490"/>
    <lineage>
        <taxon>Eukaryota</taxon>
        <taxon>Metazoa</taxon>
        <taxon>Chordata</taxon>
        <taxon>Craniata</taxon>
        <taxon>Vertebrata</taxon>
        <taxon>Euteleostomi</taxon>
        <taxon>Mammalia</taxon>
        <taxon>Eutheria</taxon>
        <taxon>Euarchontoglires</taxon>
        <taxon>Primates</taxon>
        <taxon>Haplorrhini</taxon>
        <taxon>Platyrrhini</taxon>
        <taxon>Cebidae</taxon>
        <taxon>Callitrichinae</taxon>
        <taxon>Saguinus</taxon>
    </lineage>
</organism>
<comment type="caution">
    <text evidence="1">The sequence shown here is derived from an EMBL/GenBank/DDBJ whole genome shotgun (WGS) entry which is preliminary data.</text>
</comment>
<sequence>MKVIQTEGSFRGKGQCLVVLEAVVWKLGWSPKPGGEFGTAFPEIPVEFLQEKEVFKEFIYRINTLAPLLTWVSSLVNCPSDVCDPRLLPSLPLLVLLFFARLFPVV</sequence>
<dbReference type="InterPro" id="IPR048413">
    <property type="entry name" value="Htt_C-HEAT_rpt"/>
</dbReference>
<gene>
    <name evidence="1" type="ORF">P7K49_005931</name>
</gene>
<protein>
    <submittedName>
        <fullName evidence="1">Uncharacterized protein</fullName>
    </submittedName>
</protein>
<name>A0ABQ9W1R6_SAGOE</name>
<dbReference type="PANTHER" id="PTHR10170">
    <property type="entry name" value="HUNTINGTON DISEASE PROTEIN"/>
    <property type="match status" value="1"/>
</dbReference>
<accession>A0ABQ9W1R6</accession>
<keyword evidence="2" id="KW-1185">Reference proteome</keyword>
<reference evidence="1 2" key="1">
    <citation type="submission" date="2023-05" db="EMBL/GenBank/DDBJ databases">
        <title>B98-5 Cell Line De Novo Hybrid Assembly: An Optical Mapping Approach.</title>
        <authorList>
            <person name="Kananen K."/>
            <person name="Auerbach J.A."/>
            <person name="Kautto E."/>
            <person name="Blachly J.S."/>
        </authorList>
    </citation>
    <scope>NUCLEOTIDE SEQUENCE [LARGE SCALE GENOMIC DNA]</scope>
    <source>
        <strain evidence="1">B95-8</strain>
        <tissue evidence="1">Cell line</tissue>
    </source>
</reference>
<dbReference type="InterPro" id="IPR028426">
    <property type="entry name" value="Huntingtin_fam"/>
</dbReference>